<dbReference type="Proteomes" id="UP000277811">
    <property type="component" value="Unassembled WGS sequence"/>
</dbReference>
<dbReference type="AlphaFoldDB" id="A0A498RET5"/>
<keyword evidence="3" id="KW-0812">Transmembrane</keyword>
<keyword evidence="2" id="KW-0677">Repeat</keyword>
<dbReference type="SUPFAM" id="SSF51161">
    <property type="entry name" value="Trimeric LpxA-like enzymes"/>
    <property type="match status" value="1"/>
</dbReference>
<keyword evidence="5" id="KW-1185">Reference proteome</keyword>
<dbReference type="RefSeq" id="WP_122630117.1">
    <property type="nucleotide sequence ID" value="NZ_UPPP01000116.1"/>
</dbReference>
<evidence type="ECO:0008006" key="6">
    <source>
        <dbReference type="Google" id="ProtNLM"/>
    </source>
</evidence>
<dbReference type="InterPro" id="IPR051159">
    <property type="entry name" value="Hexapeptide_acetyltransf"/>
</dbReference>
<dbReference type="CDD" id="cd04647">
    <property type="entry name" value="LbH_MAT_like"/>
    <property type="match status" value="1"/>
</dbReference>
<accession>A0A498RET5</accession>
<dbReference type="PANTHER" id="PTHR23416">
    <property type="entry name" value="SIALIC ACID SYNTHASE-RELATED"/>
    <property type="match status" value="1"/>
</dbReference>
<protein>
    <recommendedName>
        <fullName evidence="6">Trimeric lpxa-like</fullName>
    </recommendedName>
</protein>
<name>A0A498RET5_9FIRM</name>
<keyword evidence="3" id="KW-0472">Membrane</keyword>
<dbReference type="Pfam" id="PF00132">
    <property type="entry name" value="Hexapep"/>
    <property type="match status" value="1"/>
</dbReference>
<sequence>MTKLLFKLLIRNPLRIFSFLAGWIISLLYVDNKSHFLPIICEKPGFHMLKIKKKKASKLIINGTLRVEKRARIDIHEGSTIIINGIVKFGADVHLSAAPGATIILGSRNNGKIDINSRTTISAHERITIGSDCMLSWDILIMDSNVHPIVEPPTRMNSPIHINDNVWIGCRATILKGVTIGQGAVVGAAAVVVRDVPDKTIVAGNPAKVVKENVCWIE</sequence>
<dbReference type="InterPro" id="IPR011004">
    <property type="entry name" value="Trimer_LpxA-like_sf"/>
</dbReference>
<proteinExistence type="predicted"/>
<keyword evidence="1" id="KW-0808">Transferase</keyword>
<reference evidence="4 5" key="1">
    <citation type="submission" date="2018-06" db="EMBL/GenBank/DDBJ databases">
        <authorList>
            <person name="Strepis N."/>
        </authorList>
    </citation>
    <scope>NUCLEOTIDE SEQUENCE [LARGE SCALE GENOMIC DNA]</scope>
    <source>
        <strain evidence="4">LUCI</strain>
    </source>
</reference>
<gene>
    <name evidence="4" type="ORF">LUCI_4610</name>
</gene>
<evidence type="ECO:0000256" key="1">
    <source>
        <dbReference type="ARBA" id="ARBA00022679"/>
    </source>
</evidence>
<evidence type="ECO:0000313" key="5">
    <source>
        <dbReference type="Proteomes" id="UP000277811"/>
    </source>
</evidence>
<dbReference type="PROSITE" id="PS00101">
    <property type="entry name" value="HEXAPEP_TRANSFERASES"/>
    <property type="match status" value="1"/>
</dbReference>
<keyword evidence="3" id="KW-1133">Transmembrane helix</keyword>
<dbReference type="InterPro" id="IPR018357">
    <property type="entry name" value="Hexapep_transf_CS"/>
</dbReference>
<organism evidence="4 5">
    <name type="scientific">Lucifera butyrica</name>
    <dbReference type="NCBI Taxonomy" id="1351585"/>
    <lineage>
        <taxon>Bacteria</taxon>
        <taxon>Bacillati</taxon>
        <taxon>Bacillota</taxon>
        <taxon>Negativicutes</taxon>
        <taxon>Veillonellales</taxon>
        <taxon>Veillonellaceae</taxon>
        <taxon>Lucifera</taxon>
    </lineage>
</organism>
<evidence type="ECO:0000256" key="2">
    <source>
        <dbReference type="ARBA" id="ARBA00022737"/>
    </source>
</evidence>
<dbReference type="GO" id="GO:0016740">
    <property type="term" value="F:transferase activity"/>
    <property type="evidence" value="ECO:0007669"/>
    <property type="project" value="UniProtKB-KW"/>
</dbReference>
<dbReference type="InterPro" id="IPR001451">
    <property type="entry name" value="Hexapep"/>
</dbReference>
<dbReference type="Gene3D" id="2.160.10.10">
    <property type="entry name" value="Hexapeptide repeat proteins"/>
    <property type="match status" value="1"/>
</dbReference>
<dbReference type="EMBL" id="UPPP01000116">
    <property type="protein sequence ID" value="VBB09320.1"/>
    <property type="molecule type" value="Genomic_DNA"/>
</dbReference>
<evidence type="ECO:0000256" key="3">
    <source>
        <dbReference type="SAM" id="Phobius"/>
    </source>
</evidence>
<dbReference type="OrthoDB" id="9801697at2"/>
<evidence type="ECO:0000313" key="4">
    <source>
        <dbReference type="EMBL" id="VBB09320.1"/>
    </source>
</evidence>
<feature type="transmembrane region" description="Helical" evidence="3">
    <location>
        <begin position="12"/>
        <end position="30"/>
    </location>
</feature>